<dbReference type="InterPro" id="IPR050603">
    <property type="entry name" value="MYST_HAT"/>
</dbReference>
<evidence type="ECO:0000313" key="16">
    <source>
        <dbReference type="Proteomes" id="UP000769157"/>
    </source>
</evidence>
<evidence type="ECO:0000256" key="5">
    <source>
        <dbReference type="ARBA" id="ARBA00022723"/>
    </source>
</evidence>
<proteinExistence type="inferred from homology"/>
<keyword evidence="12" id="KW-0012">Acyltransferase</keyword>
<dbReference type="GeneID" id="70234272"/>
<dbReference type="OrthoDB" id="787137at2759"/>
<dbReference type="InterPro" id="IPR016181">
    <property type="entry name" value="Acyl_CoA_acyltransferase"/>
</dbReference>
<keyword evidence="10" id="KW-0804">Transcription</keyword>
<evidence type="ECO:0000256" key="10">
    <source>
        <dbReference type="ARBA" id="ARBA00023163"/>
    </source>
</evidence>
<dbReference type="Pfam" id="PF01853">
    <property type="entry name" value="MOZ_SAS"/>
    <property type="match status" value="1"/>
</dbReference>
<evidence type="ECO:0000256" key="1">
    <source>
        <dbReference type="ARBA" id="ARBA00004123"/>
    </source>
</evidence>
<dbReference type="RefSeq" id="XP_046062965.1">
    <property type="nucleotide sequence ID" value="XM_046203161.1"/>
</dbReference>
<comment type="similarity">
    <text evidence="2">Belongs to the MYST (SAS/MOZ) family.</text>
</comment>
<dbReference type="SUPFAM" id="SSF55729">
    <property type="entry name" value="Acyl-CoA N-acyltransferases (Nat)"/>
    <property type="match status" value="1"/>
</dbReference>
<dbReference type="Gene3D" id="3.40.630.30">
    <property type="match status" value="1"/>
</dbReference>
<dbReference type="PANTHER" id="PTHR10615">
    <property type="entry name" value="HISTONE ACETYLTRANSFERASE"/>
    <property type="match status" value="1"/>
</dbReference>
<keyword evidence="4" id="KW-0808">Transferase</keyword>
<keyword evidence="6" id="KW-0863">Zinc-finger</keyword>
<evidence type="ECO:0000256" key="13">
    <source>
        <dbReference type="PIRSR" id="PIRSR602717-51"/>
    </source>
</evidence>
<evidence type="ECO:0000256" key="8">
    <source>
        <dbReference type="ARBA" id="ARBA00022990"/>
    </source>
</evidence>
<evidence type="ECO:0000256" key="6">
    <source>
        <dbReference type="ARBA" id="ARBA00022771"/>
    </source>
</evidence>
<dbReference type="EC" id="2.3.1.48" evidence="3"/>
<evidence type="ECO:0000256" key="3">
    <source>
        <dbReference type="ARBA" id="ARBA00013184"/>
    </source>
</evidence>
<dbReference type="GO" id="GO:0046972">
    <property type="term" value="F:histone H4K16 acetyltransferase activity"/>
    <property type="evidence" value="ECO:0007669"/>
    <property type="project" value="TreeGrafter"/>
</dbReference>
<keyword evidence="8" id="KW-0007">Acetylation</keyword>
<dbReference type="Proteomes" id="UP000769157">
    <property type="component" value="Unassembled WGS sequence"/>
</dbReference>
<dbReference type="EMBL" id="JAEUBE010000158">
    <property type="protein sequence ID" value="KAH3668551.1"/>
    <property type="molecule type" value="Genomic_DNA"/>
</dbReference>
<name>A0A9P8T769_9ASCO</name>
<evidence type="ECO:0000259" key="14">
    <source>
        <dbReference type="PROSITE" id="PS51726"/>
    </source>
</evidence>
<keyword evidence="5" id="KW-0479">Metal-binding</keyword>
<feature type="active site" description="Proton donor/acceptor" evidence="13">
    <location>
        <position position="222"/>
    </location>
</feature>
<dbReference type="InterPro" id="IPR036388">
    <property type="entry name" value="WH-like_DNA-bd_sf"/>
</dbReference>
<comment type="caution">
    <text evidence="15">The sequence shown here is derived from an EMBL/GenBank/DDBJ whole genome shotgun (WGS) entry which is preliminary data.</text>
</comment>
<keyword evidence="11" id="KW-0539">Nucleus</keyword>
<evidence type="ECO:0000256" key="11">
    <source>
        <dbReference type="ARBA" id="ARBA00023242"/>
    </source>
</evidence>
<feature type="domain" description="MYST-type HAT" evidence="14">
    <location>
        <begin position="13"/>
        <end position="327"/>
    </location>
</feature>
<evidence type="ECO:0000256" key="4">
    <source>
        <dbReference type="ARBA" id="ARBA00022679"/>
    </source>
</evidence>
<keyword evidence="16" id="KW-1185">Reference proteome</keyword>
<dbReference type="PANTHER" id="PTHR10615:SF219">
    <property type="entry name" value="HISTONE ACETYLTRANSFERASE KAT5"/>
    <property type="match status" value="1"/>
</dbReference>
<dbReference type="PROSITE" id="PS51726">
    <property type="entry name" value="MYST_HAT"/>
    <property type="match status" value="1"/>
</dbReference>
<dbReference type="GO" id="GO:0005634">
    <property type="term" value="C:nucleus"/>
    <property type="evidence" value="ECO:0007669"/>
    <property type="project" value="UniProtKB-SubCell"/>
</dbReference>
<dbReference type="GO" id="GO:0006355">
    <property type="term" value="P:regulation of DNA-templated transcription"/>
    <property type="evidence" value="ECO:0007669"/>
    <property type="project" value="InterPro"/>
</dbReference>
<reference evidence="15" key="1">
    <citation type="journal article" date="2021" name="Open Biol.">
        <title>Shared evolutionary footprints suggest mitochondrial oxidative damage underlies multiple complex I losses in fungi.</title>
        <authorList>
            <person name="Schikora-Tamarit M.A."/>
            <person name="Marcet-Houben M."/>
            <person name="Nosek J."/>
            <person name="Gabaldon T."/>
        </authorList>
    </citation>
    <scope>NUCLEOTIDE SEQUENCE</scope>
    <source>
        <strain evidence="15">CBS6075</strain>
    </source>
</reference>
<evidence type="ECO:0000256" key="9">
    <source>
        <dbReference type="ARBA" id="ARBA00023015"/>
    </source>
</evidence>
<comment type="subcellular location">
    <subcellularLocation>
        <location evidence="1">Nucleus</location>
    </subcellularLocation>
</comment>
<keyword evidence="9" id="KW-0805">Transcription regulation</keyword>
<keyword evidence="7" id="KW-0862">Zinc</keyword>
<sequence length="345" mass="40848">MSNSSETLDYGSLNYRNVERIRLGNFEFDTWFGNSVLFIQTEPETLGYQLLEKRTKPSVSTKKFNQLNQLQQPWIKMLHFCQACFKYTTECDEMFRHYSYCSFRRNLPGQVMYQDDTCTIRRVSGRKHKLFCQCLSILAKFFLDNKSVFFNVEYYDYFVIYQTLDGVPTPMGFYSRELLSWDQNNLSCILVIPCYQKQRLGSKLIEFSYYLSNHEQIVSGPERPLSPFGKLSYLSYWTKSLSREFLYGKLSTNTHVTLELISQKTGFRSEDILLSLDHMQSLFEYGTKSPYTDYYSGRRYNDRQYVFLEEVNYKLFIDRTKIKKWVIQNEIVAGTNLDPACLILD</sequence>
<accession>A0A9P8T769</accession>
<dbReference type="GO" id="GO:0008270">
    <property type="term" value="F:zinc ion binding"/>
    <property type="evidence" value="ECO:0007669"/>
    <property type="project" value="UniProtKB-KW"/>
</dbReference>
<reference evidence="15" key="2">
    <citation type="submission" date="2021-01" db="EMBL/GenBank/DDBJ databases">
        <authorList>
            <person name="Schikora-Tamarit M.A."/>
        </authorList>
    </citation>
    <scope>NUCLEOTIDE SEQUENCE</scope>
    <source>
        <strain evidence="15">CBS6075</strain>
    </source>
</reference>
<dbReference type="Gene3D" id="3.30.60.60">
    <property type="entry name" value="N-acetyl transferase-like"/>
    <property type="match status" value="1"/>
</dbReference>
<organism evidence="15 16">
    <name type="scientific">Ogataea philodendri</name>
    <dbReference type="NCBI Taxonomy" id="1378263"/>
    <lineage>
        <taxon>Eukaryota</taxon>
        <taxon>Fungi</taxon>
        <taxon>Dikarya</taxon>
        <taxon>Ascomycota</taxon>
        <taxon>Saccharomycotina</taxon>
        <taxon>Pichiomycetes</taxon>
        <taxon>Pichiales</taxon>
        <taxon>Pichiaceae</taxon>
        <taxon>Ogataea</taxon>
    </lineage>
</organism>
<dbReference type="GO" id="GO:0035267">
    <property type="term" value="C:NuA4 histone acetyltransferase complex"/>
    <property type="evidence" value="ECO:0007669"/>
    <property type="project" value="TreeGrafter"/>
</dbReference>
<dbReference type="InterPro" id="IPR002717">
    <property type="entry name" value="HAT_MYST-type"/>
</dbReference>
<evidence type="ECO:0000256" key="2">
    <source>
        <dbReference type="ARBA" id="ARBA00010107"/>
    </source>
</evidence>
<evidence type="ECO:0000313" key="15">
    <source>
        <dbReference type="EMBL" id="KAH3668551.1"/>
    </source>
</evidence>
<protein>
    <recommendedName>
        <fullName evidence="3">histone acetyltransferase</fullName>
        <ecNumber evidence="3">2.3.1.48</ecNumber>
    </recommendedName>
</protein>
<dbReference type="AlphaFoldDB" id="A0A9P8T769"/>
<dbReference type="Gene3D" id="1.10.10.10">
    <property type="entry name" value="Winged helix-like DNA-binding domain superfamily/Winged helix DNA-binding domain"/>
    <property type="match status" value="1"/>
</dbReference>
<evidence type="ECO:0000256" key="12">
    <source>
        <dbReference type="ARBA" id="ARBA00023315"/>
    </source>
</evidence>
<evidence type="ECO:0000256" key="7">
    <source>
        <dbReference type="ARBA" id="ARBA00022833"/>
    </source>
</evidence>
<gene>
    <name evidence="15" type="ORF">OGAPHI_002305</name>
</gene>